<keyword evidence="2" id="KW-1185">Reference proteome</keyword>
<dbReference type="OrthoDB" id="2964659at2"/>
<sequence length="164" mass="19265">MLNKYDYYYGAFLSKLVSMQIVPALIEESKERRVYQLETRSNRMKVYSKYATSTTNTWNFRFSEEERVRLLQWSDEERDQLFVLICSKKDLLGGEIAILTFDQLLACMDVREKYKEASLRVAIRKKKHSPFLYAYGTSRSLDDALPVTRNFADILLHTSIPEPV</sequence>
<dbReference type="AlphaFoldDB" id="A0A1G6RGR5"/>
<dbReference type="Proteomes" id="UP000198666">
    <property type="component" value="Unassembled WGS sequence"/>
</dbReference>
<proteinExistence type="predicted"/>
<dbReference type="EMBL" id="FMZB01000006">
    <property type="protein sequence ID" value="SDD03197.1"/>
    <property type="molecule type" value="Genomic_DNA"/>
</dbReference>
<dbReference type="RefSeq" id="WP_093727429.1">
    <property type="nucleotide sequence ID" value="NZ_FMZB01000006.1"/>
</dbReference>
<organism evidence="1 2">
    <name type="scientific">Terribacillus halophilus</name>
    <dbReference type="NCBI Taxonomy" id="361279"/>
    <lineage>
        <taxon>Bacteria</taxon>
        <taxon>Bacillati</taxon>
        <taxon>Bacillota</taxon>
        <taxon>Bacilli</taxon>
        <taxon>Bacillales</taxon>
        <taxon>Bacillaceae</taxon>
        <taxon>Terribacillus</taxon>
    </lineage>
</organism>
<protein>
    <submittedName>
        <fullName evidence="1">Uncharacterized protein</fullName>
    </submittedName>
</protein>
<gene>
    <name evidence="1" type="ORF">SAMN05421663_10645</name>
</gene>
<dbReference type="STRING" id="361279.SAMN05421663_10645"/>
<accession>A0A1G6RGR5</accession>
<name>A0A1G6RGR5_9BACI</name>
<evidence type="ECO:0000313" key="2">
    <source>
        <dbReference type="Proteomes" id="UP000198666"/>
    </source>
</evidence>
<reference evidence="2" key="1">
    <citation type="submission" date="2016-10" db="EMBL/GenBank/DDBJ databases">
        <authorList>
            <person name="Varghese N."/>
            <person name="Submissions S."/>
        </authorList>
    </citation>
    <scope>NUCLEOTIDE SEQUENCE [LARGE SCALE GENOMIC DNA]</scope>
    <source>
        <strain evidence="2">DSM 21620</strain>
    </source>
</reference>
<evidence type="ECO:0000313" key="1">
    <source>
        <dbReference type="EMBL" id="SDD03197.1"/>
    </source>
</evidence>